<gene>
    <name evidence="3" type="ORF">dnl_58190</name>
</gene>
<dbReference type="SUPFAM" id="SSF51064">
    <property type="entry name" value="Head domain of nucleotide exchange factor GrpE"/>
    <property type="match status" value="1"/>
</dbReference>
<dbReference type="GO" id="GO:0006457">
    <property type="term" value="P:protein folding"/>
    <property type="evidence" value="ECO:0007669"/>
    <property type="project" value="InterPro"/>
</dbReference>
<dbReference type="RefSeq" id="WP_207689270.1">
    <property type="nucleotide sequence ID" value="NZ_CP061799.1"/>
</dbReference>
<dbReference type="InterPro" id="IPR000740">
    <property type="entry name" value="GrpE"/>
</dbReference>
<name>A0A975GJF6_9BACT</name>
<dbReference type="EMBL" id="CP061799">
    <property type="protein sequence ID" value="QTA83415.1"/>
    <property type="molecule type" value="Genomic_DNA"/>
</dbReference>
<feature type="compositionally biased region" description="Basic and acidic residues" evidence="2">
    <location>
        <begin position="1"/>
        <end position="16"/>
    </location>
</feature>
<dbReference type="Proteomes" id="UP000663720">
    <property type="component" value="Chromosome"/>
</dbReference>
<dbReference type="GO" id="GO:0000774">
    <property type="term" value="F:adenyl-nucleotide exchange factor activity"/>
    <property type="evidence" value="ECO:0007669"/>
    <property type="project" value="InterPro"/>
</dbReference>
<dbReference type="KEGG" id="dli:dnl_58190"/>
<dbReference type="Gene3D" id="2.30.22.10">
    <property type="entry name" value="Head domain of nucleotide exchange factor GrpE"/>
    <property type="match status" value="1"/>
</dbReference>
<dbReference type="InterPro" id="IPR009012">
    <property type="entry name" value="GrpE_head"/>
</dbReference>
<protein>
    <submittedName>
        <fullName evidence="3">HSP70 cofactor GrpE domain-containing protein</fullName>
    </submittedName>
</protein>
<dbReference type="Pfam" id="PF01025">
    <property type="entry name" value="GrpE"/>
    <property type="match status" value="1"/>
</dbReference>
<reference evidence="3" key="1">
    <citation type="journal article" date="2021" name="Microb. Physiol.">
        <title>Proteogenomic Insights into the Physiology of Marine, Sulfate-Reducing, Filamentous Desulfonema limicola and Desulfonema magnum.</title>
        <authorList>
            <person name="Schnaars V."/>
            <person name="Wohlbrand L."/>
            <person name="Scheve S."/>
            <person name="Hinrichs C."/>
            <person name="Reinhardt R."/>
            <person name="Rabus R."/>
        </authorList>
    </citation>
    <scope>NUCLEOTIDE SEQUENCE</scope>
    <source>
        <strain evidence="3">5ac10</strain>
    </source>
</reference>
<feature type="compositionally biased region" description="Basic and acidic residues" evidence="2">
    <location>
        <begin position="35"/>
        <end position="54"/>
    </location>
</feature>
<dbReference type="GO" id="GO:0051087">
    <property type="term" value="F:protein-folding chaperone binding"/>
    <property type="evidence" value="ECO:0007669"/>
    <property type="project" value="InterPro"/>
</dbReference>
<feature type="region of interest" description="Disordered" evidence="2">
    <location>
        <begin position="1"/>
        <end position="54"/>
    </location>
</feature>
<evidence type="ECO:0000256" key="1">
    <source>
        <dbReference type="ARBA" id="ARBA00023186"/>
    </source>
</evidence>
<proteinExistence type="predicted"/>
<evidence type="ECO:0000313" key="4">
    <source>
        <dbReference type="Proteomes" id="UP000663720"/>
    </source>
</evidence>
<sequence length="255" mass="29609">MNGDHLGTDEDKKDSEAVWDQYINEGSPVQTTDYGSKDTKDSAEKDSLTSSESDKFDTDKFETYKDSILPEQDDIIDPVNLKLDDIQSQLNIIQQEFSQKIKFDAHKNKIIDNLHQELQEYKNDILKKFLKSVIMDIIQFTDSIRKLSNFYNTQPPSENDPEKLLNLLNNIPSDLEDICFRQGIISFKSNGTDFDPTRQRVLKKIETRDKEKNKKVAETIHPGYEWDGIMIRPEMVAVYDYINPLPDTEMRDSDE</sequence>
<dbReference type="AlphaFoldDB" id="A0A975GJF6"/>
<accession>A0A975GJF6</accession>
<dbReference type="GO" id="GO:0042803">
    <property type="term" value="F:protein homodimerization activity"/>
    <property type="evidence" value="ECO:0007669"/>
    <property type="project" value="InterPro"/>
</dbReference>
<evidence type="ECO:0000313" key="3">
    <source>
        <dbReference type="EMBL" id="QTA83415.1"/>
    </source>
</evidence>
<keyword evidence="1" id="KW-0143">Chaperone</keyword>
<evidence type="ECO:0000256" key="2">
    <source>
        <dbReference type="SAM" id="MobiDB-lite"/>
    </source>
</evidence>
<keyword evidence="4" id="KW-1185">Reference proteome</keyword>
<organism evidence="3 4">
    <name type="scientific">Desulfonema limicola</name>
    <dbReference type="NCBI Taxonomy" id="45656"/>
    <lineage>
        <taxon>Bacteria</taxon>
        <taxon>Pseudomonadati</taxon>
        <taxon>Thermodesulfobacteriota</taxon>
        <taxon>Desulfobacteria</taxon>
        <taxon>Desulfobacterales</taxon>
        <taxon>Desulfococcaceae</taxon>
        <taxon>Desulfonema</taxon>
    </lineage>
</organism>